<keyword evidence="2" id="KW-1185">Reference proteome</keyword>
<accession>A0ABS6EVD0</accession>
<proteinExistence type="predicted"/>
<evidence type="ECO:0000313" key="1">
    <source>
        <dbReference type="EMBL" id="MBU5590191.1"/>
    </source>
</evidence>
<dbReference type="Proteomes" id="UP000736583">
    <property type="component" value="Unassembled WGS sequence"/>
</dbReference>
<reference evidence="1 2" key="1">
    <citation type="submission" date="2021-06" db="EMBL/GenBank/DDBJ databases">
        <authorList>
            <person name="Sun Q."/>
            <person name="Li D."/>
        </authorList>
    </citation>
    <scope>NUCLEOTIDE SEQUENCE [LARGE SCALE GENOMIC DNA]</scope>
    <source>
        <strain evidence="1 2">MSJ-4</strain>
    </source>
</reference>
<dbReference type="RefSeq" id="WP_216455446.1">
    <property type="nucleotide sequence ID" value="NZ_JAHLQL010000001.1"/>
</dbReference>
<dbReference type="EMBL" id="JAHLQL010000001">
    <property type="protein sequence ID" value="MBU5590191.1"/>
    <property type="molecule type" value="Genomic_DNA"/>
</dbReference>
<sequence length="146" mass="17298">MHWIEVNTEKDMKKLLEVFGGFHDGCLREMHLWNSYFIDEDLCMGSGEGNLNAKVIFQRQLESPSAIEVYFTQVQRMNIVSTPSNYWYSIFEATLSYKDGLYYWSDEDNFNIDSPTNEAMWISSKGIKWRNRSEWMGEELRYGCKE</sequence>
<gene>
    <name evidence="1" type="ORF">KQI89_00275</name>
</gene>
<name>A0ABS6EVD0_9CLOT</name>
<comment type="caution">
    <text evidence="1">The sequence shown here is derived from an EMBL/GenBank/DDBJ whole genome shotgun (WGS) entry which is preliminary data.</text>
</comment>
<organism evidence="1 2">
    <name type="scientific">Clostridium simiarum</name>
    <dbReference type="NCBI Taxonomy" id="2841506"/>
    <lineage>
        <taxon>Bacteria</taxon>
        <taxon>Bacillati</taxon>
        <taxon>Bacillota</taxon>
        <taxon>Clostridia</taxon>
        <taxon>Eubacteriales</taxon>
        <taxon>Clostridiaceae</taxon>
        <taxon>Clostridium</taxon>
    </lineage>
</organism>
<protein>
    <submittedName>
        <fullName evidence="1">Uncharacterized protein</fullName>
    </submittedName>
</protein>
<evidence type="ECO:0000313" key="2">
    <source>
        <dbReference type="Proteomes" id="UP000736583"/>
    </source>
</evidence>